<reference evidence="4" key="1">
    <citation type="journal article" date="2019" name="Int. J. Syst. Evol. Microbiol.">
        <title>The Global Catalogue of Microorganisms (GCM) 10K type strain sequencing project: providing services to taxonomists for standard genome sequencing and annotation.</title>
        <authorList>
            <consortium name="The Broad Institute Genomics Platform"/>
            <consortium name="The Broad Institute Genome Sequencing Center for Infectious Disease"/>
            <person name="Wu L."/>
            <person name="Ma J."/>
        </authorList>
    </citation>
    <scope>NUCLEOTIDE SEQUENCE [LARGE SCALE GENOMIC DNA]</scope>
    <source>
        <strain evidence="4">CGMCC 4.7405</strain>
    </source>
</reference>
<feature type="region of interest" description="Disordered" evidence="1">
    <location>
        <begin position="74"/>
        <end position="100"/>
    </location>
</feature>
<evidence type="ECO:0000313" key="3">
    <source>
        <dbReference type="EMBL" id="MFC3893134.1"/>
    </source>
</evidence>
<dbReference type="EMBL" id="JBHRZI010000014">
    <property type="protein sequence ID" value="MFC3893134.1"/>
    <property type="molecule type" value="Genomic_DNA"/>
</dbReference>
<feature type="chain" id="PRO_5046949350" evidence="2">
    <location>
        <begin position="19"/>
        <end position="100"/>
    </location>
</feature>
<evidence type="ECO:0000313" key="4">
    <source>
        <dbReference type="Proteomes" id="UP001595690"/>
    </source>
</evidence>
<feature type="compositionally biased region" description="Basic and acidic residues" evidence="1">
    <location>
        <begin position="76"/>
        <end position="92"/>
    </location>
</feature>
<dbReference type="RefSeq" id="WP_382373424.1">
    <property type="nucleotide sequence ID" value="NZ_JBHRZI010000014.1"/>
</dbReference>
<evidence type="ECO:0000256" key="1">
    <source>
        <dbReference type="SAM" id="MobiDB-lite"/>
    </source>
</evidence>
<accession>A0ABV8BU31</accession>
<keyword evidence="2" id="KW-0732">Signal</keyword>
<comment type="caution">
    <text evidence="3">The sequence shown here is derived from an EMBL/GenBank/DDBJ whole genome shotgun (WGS) entry which is preliminary data.</text>
</comment>
<feature type="signal peptide" evidence="2">
    <location>
        <begin position="1"/>
        <end position="18"/>
    </location>
</feature>
<keyword evidence="4" id="KW-1185">Reference proteome</keyword>
<protein>
    <submittedName>
        <fullName evidence="3">Uncharacterized protein</fullName>
    </submittedName>
</protein>
<sequence length="100" mass="10950">MRRAVVLALLVVAVASSAGPEVALAGTEVVAARPSADGPAVQGDRRSCRTKQGHSRKCVTWKCRSAWKRACRMPRRAHEPKAPKATSLEKARIYSRRLRS</sequence>
<dbReference type="Proteomes" id="UP001595690">
    <property type="component" value="Unassembled WGS sequence"/>
</dbReference>
<organism evidence="3 4">
    <name type="scientific">Lentzea rhizosphaerae</name>
    <dbReference type="NCBI Taxonomy" id="2041025"/>
    <lineage>
        <taxon>Bacteria</taxon>
        <taxon>Bacillati</taxon>
        <taxon>Actinomycetota</taxon>
        <taxon>Actinomycetes</taxon>
        <taxon>Pseudonocardiales</taxon>
        <taxon>Pseudonocardiaceae</taxon>
        <taxon>Lentzea</taxon>
    </lineage>
</organism>
<proteinExistence type="predicted"/>
<evidence type="ECO:0000256" key="2">
    <source>
        <dbReference type="SAM" id="SignalP"/>
    </source>
</evidence>
<name>A0ABV8BU31_9PSEU</name>
<gene>
    <name evidence="3" type="ORF">ACFOWZ_16795</name>
</gene>